<feature type="transmembrane region" description="Helical" evidence="7">
    <location>
        <begin position="414"/>
        <end position="438"/>
    </location>
</feature>
<feature type="transmembrane region" description="Helical" evidence="7">
    <location>
        <begin position="466"/>
        <end position="489"/>
    </location>
</feature>
<evidence type="ECO:0000256" key="6">
    <source>
        <dbReference type="ARBA" id="ARBA00023136"/>
    </source>
</evidence>
<evidence type="ECO:0000256" key="2">
    <source>
        <dbReference type="ARBA" id="ARBA00008017"/>
    </source>
</evidence>
<proteinExistence type="inferred from homology"/>
<feature type="transmembrane region" description="Helical" evidence="7">
    <location>
        <begin position="269"/>
        <end position="291"/>
    </location>
</feature>
<evidence type="ECO:0000256" key="7">
    <source>
        <dbReference type="SAM" id="Phobius"/>
    </source>
</evidence>
<feature type="transmembrane region" description="Helical" evidence="7">
    <location>
        <begin position="555"/>
        <end position="577"/>
    </location>
</feature>
<dbReference type="SUPFAM" id="SSF50182">
    <property type="entry name" value="Sm-like ribonucleoproteins"/>
    <property type="match status" value="1"/>
</dbReference>
<dbReference type="InterPro" id="IPR011014">
    <property type="entry name" value="MscS_channel_TM-2"/>
</dbReference>
<dbReference type="InterPro" id="IPR023408">
    <property type="entry name" value="MscS_beta-dom_sf"/>
</dbReference>
<sequence>MRLMLAVDTLTMSDYMMSMDRVNDKLNDIADSARLGFEVERMDHMLDLIANNITLIRLNMGRRRSGTNIKNLYLYQSFASNFNAQNDRIEARLDKMYNTVYRAKLRLKTVMSDSIFRILCADSSLRHTFSQKLIRLEQKWSRVDSLTATGVNTLNGLKVKVTNNAITLSDMLNFMNYRLDKAGQQLFAKETNFFWQKSLPDTLATTKSKSIVNIFESEQKAVNYYISQTSRQQGLIVTILILLFVWLFQKRKQLKAFRKNDEKFAFLHLRYLNTHPVLSLFIVVLSIMPFFDAYAPTSYISGESLILLGVVSTIMFAKWDRSKWFVWLILVGLFIAVASSDLFFAPAFPQRLLLLLLHIAIVIAGLRFLRKMAKETVYYRLSKFAIIVGIVLAFLAMVNNIFGRFSLSQIFGTAAIFAITQAITLPIFLEIVIEIFLLQFQSARLKKGNVKPFETTILVNKIRLPLLIILSILWVIMLASNLDIYHYVYSTIHDFLTNPRVIGSISFKWASVLLFFVIIWMAHILQRLITFLFGETGYDLDDITTATKGQHSRLLVTRLLVLIGGYLLAIAASGLPIDKLTIIIGALGVGVGMGLQSIVNNFVSGIILIFDGSLKIGDEIEVNGQAGKVKEIGLRVVTINTADGAEVMIPNGTILSQNIVNWTYSNDQRRVVLDFSLSGNELDTNVINDVINDVVSKLPNVIAKNKPVILFTKVHQDTCWLTIRFWSTITNVEQVKSAAMLQLNAAFKDKNIKME</sequence>
<feature type="transmembrane region" description="Helical" evidence="7">
    <location>
        <begin position="583"/>
        <end position="610"/>
    </location>
</feature>
<feature type="transmembrane region" description="Helical" evidence="7">
    <location>
        <begin position="232"/>
        <end position="248"/>
    </location>
</feature>
<dbReference type="InterPro" id="IPR010920">
    <property type="entry name" value="LSM_dom_sf"/>
</dbReference>
<dbReference type="InterPro" id="IPR052702">
    <property type="entry name" value="MscS-like_channel"/>
</dbReference>
<dbReference type="GO" id="GO:0005886">
    <property type="term" value="C:plasma membrane"/>
    <property type="evidence" value="ECO:0007669"/>
    <property type="project" value="UniProtKB-SubCell"/>
</dbReference>
<keyword evidence="6 7" id="KW-0472">Membrane</keyword>
<dbReference type="Pfam" id="PF00924">
    <property type="entry name" value="MS_channel_2nd"/>
    <property type="match status" value="1"/>
</dbReference>
<comment type="subcellular location">
    <subcellularLocation>
        <location evidence="1">Cell membrane</location>
        <topology evidence="1">Multi-pass membrane protein</topology>
    </subcellularLocation>
</comment>
<evidence type="ECO:0000313" key="9">
    <source>
        <dbReference type="EMBL" id="MBB3185952.1"/>
    </source>
</evidence>
<protein>
    <submittedName>
        <fullName evidence="9">Small-conductance mechanosensitive channel</fullName>
    </submittedName>
</protein>
<dbReference type="EMBL" id="JACHYB010000001">
    <property type="protein sequence ID" value="MBB3185952.1"/>
    <property type="molecule type" value="Genomic_DNA"/>
</dbReference>
<comment type="similarity">
    <text evidence="2">Belongs to the MscS (TC 1.A.23) family.</text>
</comment>
<feature type="transmembrane region" description="Helical" evidence="7">
    <location>
        <begin position="324"/>
        <end position="345"/>
    </location>
</feature>
<evidence type="ECO:0000313" key="10">
    <source>
        <dbReference type="Proteomes" id="UP000544222"/>
    </source>
</evidence>
<dbReference type="InterPro" id="IPR006685">
    <property type="entry name" value="MscS_channel_2nd"/>
</dbReference>
<evidence type="ECO:0000256" key="3">
    <source>
        <dbReference type="ARBA" id="ARBA00022475"/>
    </source>
</evidence>
<dbReference type="Gene3D" id="2.30.30.60">
    <property type="match status" value="1"/>
</dbReference>
<evidence type="ECO:0000256" key="4">
    <source>
        <dbReference type="ARBA" id="ARBA00022692"/>
    </source>
</evidence>
<name>A0A7W5DN25_9PORP</name>
<keyword evidence="10" id="KW-1185">Reference proteome</keyword>
<dbReference type="PANTHER" id="PTHR30347">
    <property type="entry name" value="POTASSIUM CHANNEL RELATED"/>
    <property type="match status" value="1"/>
</dbReference>
<evidence type="ECO:0000256" key="1">
    <source>
        <dbReference type="ARBA" id="ARBA00004651"/>
    </source>
</evidence>
<keyword evidence="5 7" id="KW-1133">Transmembrane helix</keyword>
<accession>A0A7W5DN25</accession>
<dbReference type="Proteomes" id="UP000544222">
    <property type="component" value="Unassembled WGS sequence"/>
</dbReference>
<evidence type="ECO:0000256" key="5">
    <source>
        <dbReference type="ARBA" id="ARBA00022989"/>
    </source>
</evidence>
<dbReference type="AlphaFoldDB" id="A0A7W5DN25"/>
<keyword evidence="3" id="KW-1003">Cell membrane</keyword>
<dbReference type="GO" id="GO:0008381">
    <property type="term" value="F:mechanosensitive monoatomic ion channel activity"/>
    <property type="evidence" value="ECO:0007669"/>
    <property type="project" value="UniProtKB-ARBA"/>
</dbReference>
<comment type="caution">
    <text evidence="9">The sequence shown here is derived from an EMBL/GenBank/DDBJ whole genome shotgun (WGS) entry which is preliminary data.</text>
</comment>
<dbReference type="PANTHER" id="PTHR30347:SF1">
    <property type="entry name" value="MECHANOSENSITIVE CHANNEL MSCK"/>
    <property type="match status" value="1"/>
</dbReference>
<feature type="transmembrane region" description="Helical" evidence="7">
    <location>
        <begin position="381"/>
        <end position="402"/>
    </location>
</feature>
<gene>
    <name evidence="9" type="ORF">FHX64_000115</name>
</gene>
<dbReference type="SUPFAM" id="SSF82861">
    <property type="entry name" value="Mechanosensitive channel protein MscS (YggB), transmembrane region"/>
    <property type="match status" value="1"/>
</dbReference>
<feature type="domain" description="Mechanosensitive ion channel MscS" evidence="8">
    <location>
        <begin position="598"/>
        <end position="663"/>
    </location>
</feature>
<evidence type="ECO:0000259" key="8">
    <source>
        <dbReference type="Pfam" id="PF00924"/>
    </source>
</evidence>
<feature type="transmembrane region" description="Helical" evidence="7">
    <location>
        <begin position="351"/>
        <end position="369"/>
    </location>
</feature>
<reference evidence="9 10" key="1">
    <citation type="submission" date="2020-08" db="EMBL/GenBank/DDBJ databases">
        <title>Genomic Encyclopedia of Type Strains, Phase IV (KMG-IV): sequencing the most valuable type-strain genomes for metagenomic binning, comparative biology and taxonomic classification.</title>
        <authorList>
            <person name="Goeker M."/>
        </authorList>
    </citation>
    <scope>NUCLEOTIDE SEQUENCE [LARGE SCALE GENOMIC DNA]</scope>
    <source>
        <strain evidence="9 10">DSM 27471</strain>
    </source>
</reference>
<dbReference type="InterPro" id="IPR011066">
    <property type="entry name" value="MscS_channel_C_sf"/>
</dbReference>
<dbReference type="SUPFAM" id="SSF82689">
    <property type="entry name" value="Mechanosensitive channel protein MscS (YggB), C-terminal domain"/>
    <property type="match status" value="1"/>
</dbReference>
<feature type="transmembrane region" description="Helical" evidence="7">
    <location>
        <begin position="509"/>
        <end position="534"/>
    </location>
</feature>
<feature type="transmembrane region" description="Helical" evidence="7">
    <location>
        <begin position="297"/>
        <end position="317"/>
    </location>
</feature>
<dbReference type="Gene3D" id="3.30.70.100">
    <property type="match status" value="1"/>
</dbReference>
<keyword evidence="4 7" id="KW-0812">Transmembrane</keyword>
<dbReference type="Gene3D" id="1.10.287.1260">
    <property type="match status" value="1"/>
</dbReference>
<organism evidence="9 10">
    <name type="scientific">Microbacter margulisiae</name>
    <dbReference type="NCBI Taxonomy" id="1350067"/>
    <lineage>
        <taxon>Bacteria</taxon>
        <taxon>Pseudomonadati</taxon>
        <taxon>Bacteroidota</taxon>
        <taxon>Bacteroidia</taxon>
        <taxon>Bacteroidales</taxon>
        <taxon>Porphyromonadaceae</taxon>
        <taxon>Microbacter</taxon>
    </lineage>
</organism>